<name>A0A172XVN1_9FLAO</name>
<evidence type="ECO:0000313" key="3">
    <source>
        <dbReference type="Proteomes" id="UP000077824"/>
    </source>
</evidence>
<evidence type="ECO:0000313" key="2">
    <source>
        <dbReference type="EMBL" id="ANF50922.1"/>
    </source>
</evidence>
<dbReference type="Proteomes" id="UP000077824">
    <property type="component" value="Chromosome"/>
</dbReference>
<keyword evidence="1" id="KW-0732">Signal</keyword>
<keyword evidence="3" id="KW-1185">Reference proteome</keyword>
<dbReference type="KEGG" id="chh:A0O34_10505"/>
<sequence>MKKNLLLLLISLFVLQSCVINSEIVYHKDAASTMLTDIDMKEFMKEMKAMTPDSLQNKKEFGDMDKLPTTWTSIYELEKKEGKTTKDPDSLRIMKKIFMKSSKENNDPVGFSLKLDHFTQTDYKALNNFTKQETLPLEQNIYNLWDGKTLTIDTNNFNLKSIKEALSKQSPDGQSEAGDDGKTEGMMMMFFKKIETTLKFEGKIKSITGKHDWLKQVDDHSVKIEYDLKSMFDKGEKLQNADKKIIIITE</sequence>
<protein>
    <recommendedName>
        <fullName evidence="4">Lipoprotein</fullName>
    </recommendedName>
</protein>
<feature type="signal peptide" evidence="1">
    <location>
        <begin position="1"/>
        <end position="22"/>
    </location>
</feature>
<dbReference type="STRING" id="1685010.A0O34_10505"/>
<proteinExistence type="predicted"/>
<organism evidence="2 3">
    <name type="scientific">Chryseobacterium glaciei</name>
    <dbReference type="NCBI Taxonomy" id="1685010"/>
    <lineage>
        <taxon>Bacteria</taxon>
        <taxon>Pseudomonadati</taxon>
        <taxon>Bacteroidota</taxon>
        <taxon>Flavobacteriia</taxon>
        <taxon>Flavobacteriales</taxon>
        <taxon>Weeksellaceae</taxon>
        <taxon>Chryseobacterium group</taxon>
        <taxon>Chryseobacterium</taxon>
    </lineage>
</organism>
<gene>
    <name evidence="2" type="ORF">A0O34_10505</name>
</gene>
<dbReference type="AlphaFoldDB" id="A0A172XVN1"/>
<accession>A0A172XVN1</accession>
<feature type="chain" id="PRO_5008003849" description="Lipoprotein" evidence="1">
    <location>
        <begin position="23"/>
        <end position="250"/>
    </location>
</feature>
<reference evidence="2 3" key="1">
    <citation type="submission" date="2016-04" db="EMBL/GenBank/DDBJ databases">
        <title>Complete Genome Sequence of Chryseobacterium sp. IHBB 10212.</title>
        <authorList>
            <person name="Pal M."/>
            <person name="Swarnkar M.K."/>
            <person name="Kaushal K."/>
            <person name="Chhibber S."/>
            <person name="Singh A.K."/>
            <person name="Gulati A."/>
        </authorList>
    </citation>
    <scope>NUCLEOTIDE SEQUENCE [LARGE SCALE GENOMIC DNA]</scope>
    <source>
        <strain evidence="2 3">IHBB 10212</strain>
    </source>
</reference>
<evidence type="ECO:0000256" key="1">
    <source>
        <dbReference type="SAM" id="SignalP"/>
    </source>
</evidence>
<dbReference type="PROSITE" id="PS51257">
    <property type="entry name" value="PROKAR_LIPOPROTEIN"/>
    <property type="match status" value="1"/>
</dbReference>
<evidence type="ECO:0008006" key="4">
    <source>
        <dbReference type="Google" id="ProtNLM"/>
    </source>
</evidence>
<dbReference type="RefSeq" id="WP_066754414.1">
    <property type="nucleotide sequence ID" value="NZ_CP015199.1"/>
</dbReference>
<dbReference type="EMBL" id="CP015199">
    <property type="protein sequence ID" value="ANF50922.1"/>
    <property type="molecule type" value="Genomic_DNA"/>
</dbReference>
<dbReference type="OrthoDB" id="1241134at2"/>